<protein>
    <submittedName>
        <fullName evidence="1">Phage portal protein</fullName>
    </submittedName>
</protein>
<comment type="caution">
    <text evidence="1">The sequence shown here is derived from an EMBL/GenBank/DDBJ whole genome shotgun (WGS) entry which is preliminary data.</text>
</comment>
<dbReference type="EMBL" id="BKCN01000008">
    <property type="protein sequence ID" value="GER04161.1"/>
    <property type="molecule type" value="Genomic_DNA"/>
</dbReference>
<sequence>MDRLIASIDPVRGARRLAARRAVELHSRAYDAARRDHRTMSWRTTGASADSEIAMSGDIVRDRARDLVRNNGYARKALATLSDHIIGTGIMVSARGSSAAHRLRIARAFQDWSSEADWDGDLDFYGIQKLALRFMLESGEVLIRLRRQEFDSRTHVVPLKLQVLEADFIDSTLNRTLAGGGEIDRGIEYDGLGRKVAYWILPVHPGEMTRFVRKREGPSRVPADEIIHLYEKHRPGQARGISIFAPVIMAARDLDQYFEAELVRKKIEACLAGFIVSPNQDFPIDADAGKNPQSGAGRLAEKFEPGMLMRLREGEDIRIAAPAGTSGIAQFAEVYLREMACGVGIMYEQLTGDFSHVNYSSFRAGHHGFRRNVESIQDLNIKPRLLLRIMRRWHEAALAAGLISNADFVWHFTPPPFLSVDPEKDAKADLADLRMGKKTLSQIVEGRGVDYLDHLQQVSDDMAAADAVLPSGSLFDGRPPQTTERAEKCCKRRRRVRRKLRMRGGLRPL</sequence>
<reference evidence="1 2" key="1">
    <citation type="submission" date="2019-09" db="EMBL/GenBank/DDBJ databases">
        <title>NBRP : Genome information of microbial organism related human and environment.</title>
        <authorList>
            <person name="Hattori M."/>
            <person name="Oshima K."/>
            <person name="Inaba H."/>
            <person name="Suda W."/>
            <person name="Sakamoto M."/>
            <person name="Iino T."/>
            <person name="Kitahara M."/>
            <person name="Oshida Y."/>
            <person name="Iida T."/>
            <person name="Kudo T."/>
            <person name="Itoh T."/>
            <person name="Ohkuma M."/>
        </authorList>
    </citation>
    <scope>NUCLEOTIDE SEQUENCE [LARGE SCALE GENOMIC DNA]</scope>
    <source>
        <strain evidence="1 2">Q-1</strain>
    </source>
</reference>
<dbReference type="AlphaFoldDB" id="A0A5A7N781"/>
<dbReference type="Proteomes" id="UP000324996">
    <property type="component" value="Unassembled WGS sequence"/>
</dbReference>
<proteinExistence type="predicted"/>
<evidence type="ECO:0000313" key="2">
    <source>
        <dbReference type="Proteomes" id="UP000324996"/>
    </source>
</evidence>
<dbReference type="NCBIfam" id="TIGR01539">
    <property type="entry name" value="portal_lambda"/>
    <property type="match status" value="1"/>
</dbReference>
<gene>
    <name evidence="1" type="ORF">JCM17846_18430</name>
</gene>
<organism evidence="1 2">
    <name type="scientific">Iodidimonas nitroreducens</name>
    <dbReference type="NCBI Taxonomy" id="1236968"/>
    <lineage>
        <taxon>Bacteria</taxon>
        <taxon>Pseudomonadati</taxon>
        <taxon>Pseudomonadota</taxon>
        <taxon>Alphaproteobacteria</taxon>
        <taxon>Iodidimonadales</taxon>
        <taxon>Iodidimonadaceae</taxon>
        <taxon>Iodidimonas</taxon>
    </lineage>
</organism>
<evidence type="ECO:0000313" key="1">
    <source>
        <dbReference type="EMBL" id="GER04161.1"/>
    </source>
</evidence>
<dbReference type="Pfam" id="PF05136">
    <property type="entry name" value="Phage_portal_2"/>
    <property type="match status" value="1"/>
</dbReference>
<accession>A0A5A7N781</accession>
<dbReference type="GO" id="GO:0005198">
    <property type="term" value="F:structural molecule activity"/>
    <property type="evidence" value="ECO:0007669"/>
    <property type="project" value="InterPro"/>
</dbReference>
<keyword evidence="2" id="KW-1185">Reference proteome</keyword>
<name>A0A5A7N781_9PROT</name>
<dbReference type="InterPro" id="IPR006429">
    <property type="entry name" value="Phage_lambda_portal"/>
</dbReference>
<dbReference type="GO" id="GO:0019068">
    <property type="term" value="P:virion assembly"/>
    <property type="evidence" value="ECO:0007669"/>
    <property type="project" value="InterPro"/>
</dbReference>